<accession>A0ABQ3JPB0</accession>
<dbReference type="InterPro" id="IPR011990">
    <property type="entry name" value="TPR-like_helical_dom_sf"/>
</dbReference>
<name>A0ABQ3JPB0_9DEIO</name>
<proteinExistence type="predicted"/>
<comment type="caution">
    <text evidence="1">The sequence shown here is derived from an EMBL/GenBank/DDBJ whole genome shotgun (WGS) entry which is preliminary data.</text>
</comment>
<dbReference type="SUPFAM" id="SSF48452">
    <property type="entry name" value="TPR-like"/>
    <property type="match status" value="2"/>
</dbReference>
<keyword evidence="2" id="KW-1185">Reference proteome</keyword>
<dbReference type="Gene3D" id="1.25.40.10">
    <property type="entry name" value="Tetratricopeptide repeat domain"/>
    <property type="match status" value="1"/>
</dbReference>
<evidence type="ECO:0000313" key="1">
    <source>
        <dbReference type="EMBL" id="GHF35129.1"/>
    </source>
</evidence>
<dbReference type="EMBL" id="BNAJ01000001">
    <property type="protein sequence ID" value="GHF35129.1"/>
    <property type="molecule type" value="Genomic_DNA"/>
</dbReference>
<organism evidence="1 2">
    <name type="scientific">Deinococcus metalli</name>
    <dbReference type="NCBI Taxonomy" id="1141878"/>
    <lineage>
        <taxon>Bacteria</taxon>
        <taxon>Thermotogati</taxon>
        <taxon>Deinococcota</taxon>
        <taxon>Deinococci</taxon>
        <taxon>Deinococcales</taxon>
        <taxon>Deinococcaceae</taxon>
        <taxon>Deinococcus</taxon>
    </lineage>
</organism>
<sequence length="832" mass="89054">MTDIIAPGGGAAGAAPGSYVIQHIAHPRTVTHNTFMRLRTLGGLSVEGVTFRREKVLLLLAYLCIEGPQARRRLAELFWPDAANPMNSLAQHLVHLRSLPGALIEDGNRVASGVPCDAGVMRAAIREGRHADAVSEYRGAYLDALTIPLGPDLEEWVYETREALAREARGALITLAGHAAAHGHAAQASDLAARALLLDGAPPADELELPRLWHLLSLTAHPLAAQVEREARDLGLTLHAAPTPPTTLFVGRHAQLDVLSHLPPGQVAWISGHAGMGKTALLDALTRTGGWTALHGRGGAPYSTLDPLFRSPPSSPAAALHGLRDAHLRLGVDDWDSVDAASQAVIEAAARHRTGAAIVIAARLHPPFEVDVHLQLDVLGPDDLRDHPGLYDLTEGHPTLVAAALRGQPLDVRQGARVRALPAQVRDTYLMLALQDPPDLRATRKASGLSADTFALTLSHLTQEGLTAEGGHVYAAAAARELLEQVPVHAKLLHLKLARALGGMRAWPHYVAARDLWEDVDEDAAARAAGLRAAEDLRRGFPGRALEVLAAFGDRADLAVPHVWALVGVGRYAEALHRLDALDDRAAAAPAVQAARATVLVRLGRDAEALDLAQLISGSGPEAAQAASVLAHAARSREDWPGARHHSQIAADLWRLQGEEQQYVAELGLVAWARSYLDVTPDEAFQDVLPMAERFENVRGAIVLNYAKRLVEVGELGRSVTLMEQAGRDLERAGNTLAHAQTVINRGVLLHLQGHLPEAAALYREAIELLRGTGSVRTMGMALSNLSEIEGDLSAFEDVLGLLLRAEQTDLVMQIRRSARLVQRAQAPASPS</sequence>
<evidence type="ECO:0000313" key="2">
    <source>
        <dbReference type="Proteomes" id="UP000619376"/>
    </source>
</evidence>
<protein>
    <recommendedName>
        <fullName evidence="3">Tetratricopeptide repeat protein</fullName>
    </recommendedName>
</protein>
<gene>
    <name evidence="1" type="ORF">GCM10017781_09990</name>
</gene>
<dbReference type="Proteomes" id="UP000619376">
    <property type="component" value="Unassembled WGS sequence"/>
</dbReference>
<reference evidence="2" key="1">
    <citation type="journal article" date="2019" name="Int. J. Syst. Evol. Microbiol.">
        <title>The Global Catalogue of Microorganisms (GCM) 10K type strain sequencing project: providing services to taxonomists for standard genome sequencing and annotation.</title>
        <authorList>
            <consortium name="The Broad Institute Genomics Platform"/>
            <consortium name="The Broad Institute Genome Sequencing Center for Infectious Disease"/>
            <person name="Wu L."/>
            <person name="Ma J."/>
        </authorList>
    </citation>
    <scope>NUCLEOTIDE SEQUENCE [LARGE SCALE GENOMIC DNA]</scope>
    <source>
        <strain evidence="2">CGMCC 1.18437</strain>
    </source>
</reference>
<evidence type="ECO:0008006" key="3">
    <source>
        <dbReference type="Google" id="ProtNLM"/>
    </source>
</evidence>